<dbReference type="RefSeq" id="WP_115414614.1">
    <property type="nucleotide sequence ID" value="NZ_CP031356.1"/>
</dbReference>
<evidence type="ECO:0000256" key="5">
    <source>
        <dbReference type="ARBA" id="ARBA00022741"/>
    </source>
</evidence>
<dbReference type="OrthoDB" id="9806127at2"/>
<feature type="transmembrane region" description="Helical" evidence="10">
    <location>
        <begin position="85"/>
        <end position="108"/>
    </location>
</feature>
<evidence type="ECO:0000256" key="4">
    <source>
        <dbReference type="ARBA" id="ARBA00022692"/>
    </source>
</evidence>
<dbReference type="Pfam" id="PF00664">
    <property type="entry name" value="ABC_membrane"/>
    <property type="match status" value="1"/>
</dbReference>
<dbReference type="InterPro" id="IPR017871">
    <property type="entry name" value="ABC_transporter-like_CS"/>
</dbReference>
<dbReference type="GO" id="GO:0005524">
    <property type="term" value="F:ATP binding"/>
    <property type="evidence" value="ECO:0007669"/>
    <property type="project" value="UniProtKB-KW"/>
</dbReference>
<evidence type="ECO:0000256" key="1">
    <source>
        <dbReference type="ARBA" id="ARBA00004651"/>
    </source>
</evidence>
<evidence type="ECO:0000259" key="11">
    <source>
        <dbReference type="PROSITE" id="PS50893"/>
    </source>
</evidence>
<dbReference type="EMBL" id="CP031356">
    <property type="protein sequence ID" value="AXK46867.1"/>
    <property type="molecule type" value="Genomic_DNA"/>
</dbReference>
<evidence type="ECO:0000256" key="8">
    <source>
        <dbReference type="ARBA" id="ARBA00023136"/>
    </source>
</evidence>
<dbReference type="AlphaFoldDB" id="A0A345YSG5"/>
<evidence type="ECO:0000256" key="9">
    <source>
        <dbReference type="ARBA" id="ARBA00061644"/>
    </source>
</evidence>
<reference evidence="13 15" key="1">
    <citation type="submission" date="2018-07" db="EMBL/GenBank/DDBJ databases">
        <title>Brachybacterium saurashtrense DSM 23186 genome sequence.</title>
        <authorList>
            <person name="Guo L."/>
        </authorList>
    </citation>
    <scope>NUCLEOTIDE SEQUENCE [LARGE SCALE GENOMIC DNA]</scope>
    <source>
        <strain evidence="13 15">DSM 23186</strain>
    </source>
</reference>
<dbReference type="FunFam" id="3.40.50.300:FF:000299">
    <property type="entry name" value="ABC transporter ATP-binding protein/permease"/>
    <property type="match status" value="1"/>
</dbReference>
<keyword evidence="3" id="KW-1003">Cell membrane</keyword>
<dbReference type="GO" id="GO:0140359">
    <property type="term" value="F:ABC-type transporter activity"/>
    <property type="evidence" value="ECO:0007669"/>
    <property type="project" value="InterPro"/>
</dbReference>
<evidence type="ECO:0000259" key="12">
    <source>
        <dbReference type="PROSITE" id="PS50929"/>
    </source>
</evidence>
<reference evidence="14 16" key="2">
    <citation type="submission" date="2018-08" db="EMBL/GenBank/DDBJ databases">
        <title>Brachybacterium saurashtrense DSM 23186.</title>
        <authorList>
            <person name="Li Y."/>
        </authorList>
    </citation>
    <scope>NUCLEOTIDE SEQUENCE [LARGE SCALE GENOMIC DNA]</scope>
    <source>
        <strain evidence="14 16">DSM 23186</strain>
    </source>
</reference>
<feature type="transmembrane region" description="Helical" evidence="10">
    <location>
        <begin position="178"/>
        <end position="205"/>
    </location>
</feature>
<dbReference type="Gene3D" id="1.20.1560.10">
    <property type="entry name" value="ABC transporter type 1, transmembrane domain"/>
    <property type="match status" value="1"/>
</dbReference>
<feature type="domain" description="ABC transmembrane type-1" evidence="12">
    <location>
        <begin position="33"/>
        <end position="334"/>
    </location>
</feature>
<feature type="transmembrane region" description="Helical" evidence="10">
    <location>
        <begin position="277"/>
        <end position="296"/>
    </location>
</feature>
<evidence type="ECO:0000313" key="13">
    <source>
        <dbReference type="EMBL" id="AXK46867.1"/>
    </source>
</evidence>
<dbReference type="KEGG" id="bsau:DWV08_15425"/>
<evidence type="ECO:0000313" key="16">
    <source>
        <dbReference type="Proteomes" id="UP000282185"/>
    </source>
</evidence>
<dbReference type="Pfam" id="PF00005">
    <property type="entry name" value="ABC_tran"/>
    <property type="match status" value="1"/>
</dbReference>
<dbReference type="GO" id="GO:0016887">
    <property type="term" value="F:ATP hydrolysis activity"/>
    <property type="evidence" value="ECO:0007669"/>
    <property type="project" value="InterPro"/>
</dbReference>
<dbReference type="InterPro" id="IPR003593">
    <property type="entry name" value="AAA+_ATPase"/>
</dbReference>
<evidence type="ECO:0000256" key="2">
    <source>
        <dbReference type="ARBA" id="ARBA00022448"/>
    </source>
</evidence>
<evidence type="ECO:0000313" key="15">
    <source>
        <dbReference type="Proteomes" id="UP000254236"/>
    </source>
</evidence>
<dbReference type="PROSITE" id="PS50929">
    <property type="entry name" value="ABC_TM1F"/>
    <property type="match status" value="1"/>
</dbReference>
<keyword evidence="7 10" id="KW-1133">Transmembrane helix</keyword>
<feature type="transmembrane region" description="Helical" evidence="10">
    <location>
        <begin position="32"/>
        <end position="54"/>
    </location>
</feature>
<dbReference type="InterPro" id="IPR027417">
    <property type="entry name" value="P-loop_NTPase"/>
</dbReference>
<gene>
    <name evidence="13" type="ORF">DWV08_15425</name>
    <name evidence="14" type="ORF">DXU92_10045</name>
</gene>
<dbReference type="Proteomes" id="UP000282185">
    <property type="component" value="Unassembled WGS sequence"/>
</dbReference>
<dbReference type="InterPro" id="IPR039421">
    <property type="entry name" value="Type_1_exporter"/>
</dbReference>
<keyword evidence="15" id="KW-1185">Reference proteome</keyword>
<dbReference type="Gene3D" id="3.40.50.300">
    <property type="entry name" value="P-loop containing nucleotide triphosphate hydrolases"/>
    <property type="match status" value="1"/>
</dbReference>
<dbReference type="InterPro" id="IPR011527">
    <property type="entry name" value="ABC1_TM_dom"/>
</dbReference>
<dbReference type="SUPFAM" id="SSF52540">
    <property type="entry name" value="P-loop containing nucleoside triphosphate hydrolases"/>
    <property type="match status" value="1"/>
</dbReference>
<dbReference type="PROSITE" id="PS50893">
    <property type="entry name" value="ABC_TRANSPORTER_2"/>
    <property type="match status" value="1"/>
</dbReference>
<keyword evidence="4 10" id="KW-0812">Transmembrane</keyword>
<keyword evidence="6 14" id="KW-0067">ATP-binding</keyword>
<feature type="transmembrane region" description="Helical" evidence="10">
    <location>
        <begin position="150"/>
        <end position="172"/>
    </location>
</feature>
<dbReference type="SMART" id="SM00382">
    <property type="entry name" value="AAA"/>
    <property type="match status" value="1"/>
</dbReference>
<evidence type="ECO:0000256" key="7">
    <source>
        <dbReference type="ARBA" id="ARBA00022989"/>
    </source>
</evidence>
<feature type="domain" description="ABC transporter" evidence="11">
    <location>
        <begin position="374"/>
        <end position="610"/>
    </location>
</feature>
<dbReference type="GO" id="GO:0034040">
    <property type="term" value="F:ATPase-coupled lipid transmembrane transporter activity"/>
    <property type="evidence" value="ECO:0007669"/>
    <property type="project" value="TreeGrafter"/>
</dbReference>
<protein>
    <submittedName>
        <fullName evidence="14">ATP-binding cassette domain-containing protein</fullName>
    </submittedName>
</protein>
<dbReference type="InterPro" id="IPR003439">
    <property type="entry name" value="ABC_transporter-like_ATP-bd"/>
</dbReference>
<dbReference type="PROSITE" id="PS00211">
    <property type="entry name" value="ABC_TRANSPORTER_1"/>
    <property type="match status" value="1"/>
</dbReference>
<comment type="subcellular location">
    <subcellularLocation>
        <location evidence="1">Cell membrane</location>
        <topology evidence="1">Multi-pass membrane protein</topology>
    </subcellularLocation>
</comment>
<evidence type="ECO:0000256" key="10">
    <source>
        <dbReference type="SAM" id="Phobius"/>
    </source>
</evidence>
<dbReference type="InterPro" id="IPR036640">
    <property type="entry name" value="ABC1_TM_sf"/>
</dbReference>
<dbReference type="SUPFAM" id="SSF90123">
    <property type="entry name" value="ABC transporter transmembrane region"/>
    <property type="match status" value="1"/>
</dbReference>
<comment type="similarity">
    <text evidence="9">Belongs to the ABC transporter superfamily. Lipid exporter (TC 3.A.1.106) family.</text>
</comment>
<keyword evidence="2" id="KW-0813">Transport</keyword>
<evidence type="ECO:0000256" key="6">
    <source>
        <dbReference type="ARBA" id="ARBA00022840"/>
    </source>
</evidence>
<accession>A0A345YSG5</accession>
<dbReference type="EMBL" id="QSWH01000004">
    <property type="protein sequence ID" value="RRR22582.1"/>
    <property type="molecule type" value="Genomic_DNA"/>
</dbReference>
<evidence type="ECO:0000256" key="3">
    <source>
        <dbReference type="ARBA" id="ARBA00022475"/>
    </source>
</evidence>
<proteinExistence type="inferred from homology"/>
<keyword evidence="5" id="KW-0547">Nucleotide-binding</keyword>
<dbReference type="PANTHER" id="PTHR24221:SF654">
    <property type="entry name" value="ATP-BINDING CASSETTE SUB-FAMILY B MEMBER 6"/>
    <property type="match status" value="1"/>
</dbReference>
<organism evidence="14 16">
    <name type="scientific">Brachybacterium saurashtrense</name>
    <dbReference type="NCBI Taxonomy" id="556288"/>
    <lineage>
        <taxon>Bacteria</taxon>
        <taxon>Bacillati</taxon>
        <taxon>Actinomycetota</taxon>
        <taxon>Actinomycetes</taxon>
        <taxon>Micrococcales</taxon>
        <taxon>Dermabacteraceae</taxon>
        <taxon>Brachybacterium</taxon>
    </lineage>
</organism>
<name>A0A345YSG5_9MICO</name>
<dbReference type="Proteomes" id="UP000254236">
    <property type="component" value="Chromosome"/>
</dbReference>
<dbReference type="GO" id="GO:0005886">
    <property type="term" value="C:plasma membrane"/>
    <property type="evidence" value="ECO:0007669"/>
    <property type="project" value="UniProtKB-SubCell"/>
</dbReference>
<sequence>MPVRRPWANTAEDVAQLREVFTLVPWRMRWRVIGLLVAAAVAALLDLLAVASMLPLTQLLATPDASGGRIAALLVPLLGTDDRGALVLALALFVAAAFVVKNLSVVVIRWWSLGITHRASSAVQAEVLTRYMAAPYVSHRRRSRGRIMQVLAGAVPATFNGVLLGYITVTVYGVTVLLLAAALLVAAPLASLAAIVVFGGAALLVSAVLRPRSFRNGQEMLALETESWRILGPAVDGFRDARIFRRERYFTDGYDRNRSDVAHVGRLRAILSELPKYVLEIVMVLGIFLVALILFASNDDTAAAIGLLAMFAAASLRLVPSLNTVVATYNAIVSCRPSLAMLREELEDLARDDDLVARASAGTEDPALFPRDDIEIDELGFRYPDGVDDVLRDITVTIPVGRTVALVGGSGAGKTTFADILAGLLTATSGSVTVGSVDIAEHSRSWLSHVAMVSQKVHLWDETLRNLITFGQADGEVDEEHLADVVRQARLQEFVDGLPDGLATRAGENGSRLSGGQAQRIGIARALYARPQVLILDEATSALDNETEHYITETIEELRGQITVVVVAHRLSTVKHADEILYFADGRLRSRGTMAQLQATDPTFARLVELGSLD</sequence>
<keyword evidence="8 10" id="KW-0472">Membrane</keyword>
<dbReference type="PANTHER" id="PTHR24221">
    <property type="entry name" value="ATP-BINDING CASSETTE SUB-FAMILY B"/>
    <property type="match status" value="1"/>
</dbReference>
<evidence type="ECO:0000313" key="14">
    <source>
        <dbReference type="EMBL" id="RRR22582.1"/>
    </source>
</evidence>